<dbReference type="Pfam" id="PF02734">
    <property type="entry name" value="Dak2"/>
    <property type="match status" value="1"/>
</dbReference>
<evidence type="ECO:0000256" key="1">
    <source>
        <dbReference type="ARBA" id="ARBA00022679"/>
    </source>
</evidence>
<organism evidence="4 5">
    <name type="scientific">SAR324 cluster bacterium</name>
    <dbReference type="NCBI Taxonomy" id="2024889"/>
    <lineage>
        <taxon>Bacteria</taxon>
        <taxon>Deltaproteobacteria</taxon>
        <taxon>SAR324 cluster</taxon>
    </lineage>
</organism>
<dbReference type="SUPFAM" id="SSF101473">
    <property type="entry name" value="DhaL-like"/>
    <property type="match status" value="1"/>
</dbReference>
<keyword evidence="1" id="KW-0808">Transferase</keyword>
<dbReference type="NCBIfam" id="TIGR02365">
    <property type="entry name" value="dha_L_ycgS"/>
    <property type="match status" value="1"/>
</dbReference>
<dbReference type="Proteomes" id="UP000226525">
    <property type="component" value="Unassembled WGS sequence"/>
</dbReference>
<dbReference type="AlphaFoldDB" id="A0A2D6YHF4"/>
<dbReference type="GO" id="GO:0004371">
    <property type="term" value="F:glycerone kinase activity"/>
    <property type="evidence" value="ECO:0007669"/>
    <property type="project" value="InterPro"/>
</dbReference>
<dbReference type="GO" id="GO:0005829">
    <property type="term" value="C:cytosol"/>
    <property type="evidence" value="ECO:0007669"/>
    <property type="project" value="TreeGrafter"/>
</dbReference>
<evidence type="ECO:0000313" key="4">
    <source>
        <dbReference type="EMBL" id="MAH62613.1"/>
    </source>
</evidence>
<evidence type="ECO:0000259" key="3">
    <source>
        <dbReference type="PROSITE" id="PS51480"/>
    </source>
</evidence>
<dbReference type="FunFam" id="1.25.40.340:FF:000002">
    <property type="entry name" value="Dihydroxyacetone kinase, L subunit"/>
    <property type="match status" value="1"/>
</dbReference>
<dbReference type="GO" id="GO:0019563">
    <property type="term" value="P:glycerol catabolic process"/>
    <property type="evidence" value="ECO:0007669"/>
    <property type="project" value="TreeGrafter"/>
</dbReference>
<feature type="domain" description="DhaL" evidence="3">
    <location>
        <begin position="4"/>
        <end position="196"/>
    </location>
</feature>
<evidence type="ECO:0000313" key="5">
    <source>
        <dbReference type="Proteomes" id="UP000226525"/>
    </source>
</evidence>
<keyword evidence="2 4" id="KW-0418">Kinase</keyword>
<dbReference type="PANTHER" id="PTHR28629:SF4">
    <property type="entry name" value="TRIOKINASE_FMN CYCLASE"/>
    <property type="match status" value="1"/>
</dbReference>
<reference evidence="5" key="1">
    <citation type="submission" date="2017-09" db="EMBL/GenBank/DDBJ databases">
        <title>The Reconstruction of 2,631 Draft Metagenome-Assembled Genomes from the Global Oceans.</title>
        <authorList>
            <person name="Tully B.J."/>
            <person name="Graham E.D."/>
            <person name="Heidelberg J.F."/>
        </authorList>
    </citation>
    <scope>NUCLEOTIDE SEQUENCE [LARGE SCALE GENOMIC DNA]</scope>
</reference>
<dbReference type="InterPro" id="IPR012737">
    <property type="entry name" value="DhaK_L_YcgS"/>
</dbReference>
<dbReference type="EMBL" id="NZEX01000041">
    <property type="protein sequence ID" value="MAH62613.1"/>
    <property type="molecule type" value="Genomic_DNA"/>
</dbReference>
<dbReference type="InterPro" id="IPR004007">
    <property type="entry name" value="DhaL_dom"/>
</dbReference>
<dbReference type="InterPro" id="IPR050861">
    <property type="entry name" value="Dihydroxyacetone_Kinase"/>
</dbReference>
<evidence type="ECO:0000256" key="2">
    <source>
        <dbReference type="ARBA" id="ARBA00022777"/>
    </source>
</evidence>
<name>A0A2D6YHF4_9DELT</name>
<dbReference type="InterPro" id="IPR036117">
    <property type="entry name" value="DhaL_dom_sf"/>
</dbReference>
<accession>A0A2D6YHF4</accession>
<dbReference type="PANTHER" id="PTHR28629">
    <property type="entry name" value="TRIOKINASE/FMN CYCLASE"/>
    <property type="match status" value="1"/>
</dbReference>
<gene>
    <name evidence="4" type="primary">dhaL</name>
    <name evidence="4" type="ORF">CMN54_04025</name>
</gene>
<dbReference type="Gene3D" id="1.25.40.340">
    <property type="match status" value="1"/>
</dbReference>
<dbReference type="PROSITE" id="PS51480">
    <property type="entry name" value="DHAL"/>
    <property type="match status" value="1"/>
</dbReference>
<sequence>MTPDLLRSLLQGIAEAVIAQTEHLTALDQAIGDGDHGVNMKRGLENVLADLDNITAKPPAEILKAVGMTMVMKVGGASGPLFGTLAMTLGKEWPTEDELDSAKLGLMLAASIEALKKRGKADLGAKTMLDVLAPVQQALKANKSIAEISAIAQQAAEATIPMKATRGRASFLGDRSIGHMDPGAFSSALMIQTICQLLEEKS</sequence>
<dbReference type="SMART" id="SM01120">
    <property type="entry name" value="Dak2"/>
    <property type="match status" value="1"/>
</dbReference>
<proteinExistence type="predicted"/>
<protein>
    <submittedName>
        <fullName evidence="4">Dihydroxyacetone kinase subunit L</fullName>
    </submittedName>
</protein>
<comment type="caution">
    <text evidence="4">The sequence shown here is derived from an EMBL/GenBank/DDBJ whole genome shotgun (WGS) entry which is preliminary data.</text>
</comment>